<dbReference type="CDD" id="cd18795">
    <property type="entry name" value="SF2_C_Ski2"/>
    <property type="match status" value="1"/>
</dbReference>
<evidence type="ECO:0000313" key="9">
    <source>
        <dbReference type="Proteomes" id="UP000014760"/>
    </source>
</evidence>
<dbReference type="Gene3D" id="3.40.50.300">
    <property type="entry name" value="P-loop containing nucleotide triphosphate hydrolases"/>
    <property type="match status" value="1"/>
</dbReference>
<keyword evidence="9" id="KW-1185">Reference proteome</keyword>
<dbReference type="PANTHER" id="PTHR12131:SF1">
    <property type="entry name" value="ATP-DEPENDENT RNA HELICASE SUPV3L1, MITOCHONDRIAL-RELATED"/>
    <property type="match status" value="1"/>
</dbReference>
<dbReference type="SMART" id="SM01142">
    <property type="entry name" value="DSHCT"/>
    <property type="match status" value="1"/>
</dbReference>
<dbReference type="STRING" id="283909.R7UXM7"/>
<comment type="catalytic activity">
    <reaction evidence="5">
        <text>ATP + H2O = ADP + phosphate + H(+)</text>
        <dbReference type="Rhea" id="RHEA:13065"/>
        <dbReference type="ChEBI" id="CHEBI:15377"/>
        <dbReference type="ChEBI" id="CHEBI:15378"/>
        <dbReference type="ChEBI" id="CHEBI:30616"/>
        <dbReference type="ChEBI" id="CHEBI:43474"/>
        <dbReference type="ChEBI" id="CHEBI:456216"/>
        <dbReference type="EC" id="3.6.4.13"/>
    </reaction>
</comment>
<dbReference type="GO" id="GO:0003724">
    <property type="term" value="F:RNA helicase activity"/>
    <property type="evidence" value="ECO:0007669"/>
    <property type="project" value="UniProtKB-EC"/>
</dbReference>
<dbReference type="Pfam" id="PF21408">
    <property type="entry name" value="MTR4-like_stalk"/>
    <property type="match status" value="1"/>
</dbReference>
<dbReference type="InterPro" id="IPR001650">
    <property type="entry name" value="Helicase_C-like"/>
</dbReference>
<dbReference type="Proteomes" id="UP000014760">
    <property type="component" value="Unassembled WGS sequence"/>
</dbReference>
<dbReference type="Pfam" id="PF13234">
    <property type="entry name" value="MTR4_beta-barrel"/>
    <property type="match status" value="1"/>
</dbReference>
<dbReference type="HOGENOM" id="CLU_002902_3_1_1"/>
<protein>
    <recommendedName>
        <fullName evidence="6">Helicase C-terminal domain-containing protein</fullName>
    </recommendedName>
</protein>
<dbReference type="InterPro" id="IPR050699">
    <property type="entry name" value="RNA-DNA_Helicase"/>
</dbReference>
<reference evidence="7 9" key="2">
    <citation type="journal article" date="2013" name="Nature">
        <title>Insights into bilaterian evolution from three spiralian genomes.</title>
        <authorList>
            <person name="Simakov O."/>
            <person name="Marletaz F."/>
            <person name="Cho S.J."/>
            <person name="Edsinger-Gonzales E."/>
            <person name="Havlak P."/>
            <person name="Hellsten U."/>
            <person name="Kuo D.H."/>
            <person name="Larsson T."/>
            <person name="Lv J."/>
            <person name="Arendt D."/>
            <person name="Savage R."/>
            <person name="Osoegawa K."/>
            <person name="de Jong P."/>
            <person name="Grimwood J."/>
            <person name="Chapman J.A."/>
            <person name="Shapiro H."/>
            <person name="Aerts A."/>
            <person name="Otillar R.P."/>
            <person name="Terry A.Y."/>
            <person name="Boore J.L."/>
            <person name="Grigoriev I.V."/>
            <person name="Lindberg D.R."/>
            <person name="Seaver E.C."/>
            <person name="Weisblat D.A."/>
            <person name="Putnam N.H."/>
            <person name="Rokhsar D.S."/>
        </authorList>
    </citation>
    <scope>NUCLEOTIDE SEQUENCE</scope>
    <source>
        <strain evidence="7 9">I ESC-2004</strain>
    </source>
</reference>
<keyword evidence="3" id="KW-0347">Helicase</keyword>
<dbReference type="FunFam" id="1.10.3380.30:FF:000001">
    <property type="entry name" value="Ski2 ATP-dependent RNA helicase"/>
    <property type="match status" value="1"/>
</dbReference>
<dbReference type="Gene3D" id="1.10.3380.30">
    <property type="match status" value="2"/>
</dbReference>
<keyword evidence="1" id="KW-0547">Nucleotide-binding</keyword>
<dbReference type="GO" id="GO:0005524">
    <property type="term" value="F:ATP binding"/>
    <property type="evidence" value="ECO:0007669"/>
    <property type="project" value="UniProtKB-KW"/>
</dbReference>
<evidence type="ECO:0000256" key="4">
    <source>
        <dbReference type="ARBA" id="ARBA00022840"/>
    </source>
</evidence>
<dbReference type="EnsemblMetazoa" id="CapteT226316">
    <property type="protein sequence ID" value="CapteP226316"/>
    <property type="gene ID" value="CapteG226316"/>
</dbReference>
<dbReference type="EMBL" id="KB299289">
    <property type="protein sequence ID" value="ELU08146.1"/>
    <property type="molecule type" value="Genomic_DNA"/>
</dbReference>
<feature type="domain" description="Helicase C-terminal" evidence="6">
    <location>
        <begin position="24"/>
        <end position="189"/>
    </location>
</feature>
<dbReference type="PANTHER" id="PTHR12131">
    <property type="entry name" value="ATP-DEPENDENT RNA AND DNA HELICASE"/>
    <property type="match status" value="1"/>
</dbReference>
<evidence type="ECO:0000313" key="7">
    <source>
        <dbReference type="EMBL" id="ELU08146.1"/>
    </source>
</evidence>
<gene>
    <name evidence="7" type="ORF">CAPTEDRAFT_226316</name>
</gene>
<evidence type="ECO:0000259" key="6">
    <source>
        <dbReference type="PROSITE" id="PS51194"/>
    </source>
</evidence>
<keyword evidence="2" id="KW-0378">Hydrolase</keyword>
<proteinExistence type="predicted"/>
<evidence type="ECO:0000256" key="5">
    <source>
        <dbReference type="ARBA" id="ARBA00047984"/>
    </source>
</evidence>
<keyword evidence="4" id="KW-0067">ATP-binding</keyword>
<dbReference type="Pfam" id="PF08148">
    <property type="entry name" value="DSHCT"/>
    <property type="match status" value="1"/>
</dbReference>
<dbReference type="InterPro" id="IPR012961">
    <property type="entry name" value="Ski2/MTR4_C"/>
</dbReference>
<dbReference type="Pfam" id="PF00271">
    <property type="entry name" value="Helicase_C"/>
    <property type="match status" value="1"/>
</dbReference>
<dbReference type="AlphaFoldDB" id="R7UXM7"/>
<dbReference type="InterPro" id="IPR027417">
    <property type="entry name" value="P-loop_NTPase"/>
</dbReference>
<evidence type="ECO:0000256" key="3">
    <source>
        <dbReference type="ARBA" id="ARBA00022806"/>
    </source>
</evidence>
<dbReference type="FunFam" id="3.40.50.300:FF:000447">
    <property type="entry name" value="helicase SKI2W isoform X2"/>
    <property type="match status" value="1"/>
</dbReference>
<dbReference type="EMBL" id="AMQN01006834">
    <property type="status" value="NOT_ANNOTATED_CDS"/>
    <property type="molecule type" value="Genomic_DNA"/>
</dbReference>
<accession>R7UXM7</accession>
<dbReference type="GO" id="GO:0016787">
    <property type="term" value="F:hydrolase activity"/>
    <property type="evidence" value="ECO:0007669"/>
    <property type="project" value="UniProtKB-KW"/>
</dbReference>
<reference evidence="9" key="1">
    <citation type="submission" date="2012-12" db="EMBL/GenBank/DDBJ databases">
        <authorList>
            <person name="Hellsten U."/>
            <person name="Grimwood J."/>
            <person name="Chapman J.A."/>
            <person name="Shapiro H."/>
            <person name="Aerts A."/>
            <person name="Otillar R.P."/>
            <person name="Terry A.Y."/>
            <person name="Boore J.L."/>
            <person name="Simakov O."/>
            <person name="Marletaz F."/>
            <person name="Cho S.-J."/>
            <person name="Edsinger-Gonzales E."/>
            <person name="Havlak P."/>
            <person name="Kuo D.-H."/>
            <person name="Larsson T."/>
            <person name="Lv J."/>
            <person name="Arendt D."/>
            <person name="Savage R."/>
            <person name="Osoegawa K."/>
            <person name="de Jong P."/>
            <person name="Lindberg D.R."/>
            <person name="Seaver E.C."/>
            <person name="Weisblat D.A."/>
            <person name="Putnam N.H."/>
            <person name="Grigoriev I.V."/>
            <person name="Rokhsar D.S."/>
        </authorList>
    </citation>
    <scope>NUCLEOTIDE SEQUENCE</scope>
    <source>
        <strain evidence="9">I ESC-2004</strain>
    </source>
</reference>
<dbReference type="InterPro" id="IPR025696">
    <property type="entry name" value="Beta-barrel_MTR4"/>
</dbReference>
<dbReference type="InterPro" id="IPR048392">
    <property type="entry name" value="MTR4-like_stalk"/>
</dbReference>
<evidence type="ECO:0000313" key="8">
    <source>
        <dbReference type="EnsemblMetazoa" id="CapteP226316"/>
    </source>
</evidence>
<dbReference type="SMART" id="SM00490">
    <property type="entry name" value="HELICc"/>
    <property type="match status" value="1"/>
</dbReference>
<dbReference type="PROSITE" id="PS51194">
    <property type="entry name" value="HELICASE_CTER"/>
    <property type="match status" value="1"/>
</dbReference>
<dbReference type="GO" id="GO:0070478">
    <property type="term" value="P:nuclear-transcribed mRNA catabolic process, 3'-5' exonucleolytic nonsense-mediated decay"/>
    <property type="evidence" value="ECO:0007669"/>
    <property type="project" value="TreeGrafter"/>
</dbReference>
<name>R7UXM7_CAPTE</name>
<reference evidence="8" key="3">
    <citation type="submission" date="2015-06" db="UniProtKB">
        <authorList>
            <consortium name="EnsemblMetazoa"/>
        </authorList>
    </citation>
    <scope>IDENTIFICATION</scope>
</reference>
<sequence>MPVVAFTLSKKKIDENARHMSSVDLTSQTEKSEIHVFFQRCVSRLKGSDVNLPQVKFMGDLLKRGLGVHHSGILPILKEVVEMLFQRGLVKVLFATETFAMGVNMPARTVVFDSIRKHDGVRPRDLLPGEYIQMAGRAGRRGLDTTGTVILLCKGDVPEMSDLHKMMLGKPTVLHSQFRLTYSMILNLLRVEQLRVEDMMKRSFSEFHAQRNAGQRKEAFQVLTEQLNSMEEVIDCCGDLHAYYIACDEYFRLRGYIQRVLLSHPLALKALSAGRVIVLDNQQLRNVAALVLKTDNMSKEKAFVVLMLTGNDDREDATDGLMPRPVDLSLFRPDRACGQTVVTIKGEDIACISNKTCRISADKILDDHRKRQIPRFKADPPANPDGLTSLDPINDLHIRDVDLVEDFQRLKYLEANFGQYMCVNEPNFSDNFARMRANVKLREEYNNLKYLLSDESLTLLPEYQQRIEVLKKLNYIDDSNTVQLKGRVACEISNQELIITELVFENALTSLQPAEIASLLSCVVFEVKRASEANLEPNLLEAKERFLKLATSIGELQKSCGVAIPVEDYLADFHFNLMEVVYEWAKGRPFSDLMNLTDVQEGIIVRCIQRLDEVLKDVRNAARIIGDPVLYQKMEEASQLIKRDIVFAASLYMS</sequence>
<dbReference type="OMA" id="TIREDAC"/>
<organism evidence="7">
    <name type="scientific">Capitella teleta</name>
    <name type="common">Polychaete worm</name>
    <dbReference type="NCBI Taxonomy" id="283909"/>
    <lineage>
        <taxon>Eukaryota</taxon>
        <taxon>Metazoa</taxon>
        <taxon>Spiralia</taxon>
        <taxon>Lophotrochozoa</taxon>
        <taxon>Annelida</taxon>
        <taxon>Polychaeta</taxon>
        <taxon>Sedentaria</taxon>
        <taxon>Scolecida</taxon>
        <taxon>Capitellidae</taxon>
        <taxon>Capitella</taxon>
    </lineage>
</organism>
<dbReference type="OrthoDB" id="64767at2759"/>
<evidence type="ECO:0000256" key="1">
    <source>
        <dbReference type="ARBA" id="ARBA00022741"/>
    </source>
</evidence>
<dbReference type="SUPFAM" id="SSF52540">
    <property type="entry name" value="P-loop containing nucleoside triphosphate hydrolases"/>
    <property type="match status" value="1"/>
</dbReference>
<dbReference type="GO" id="GO:0055087">
    <property type="term" value="C:Ski complex"/>
    <property type="evidence" value="ECO:0007669"/>
    <property type="project" value="TreeGrafter"/>
</dbReference>
<evidence type="ECO:0000256" key="2">
    <source>
        <dbReference type="ARBA" id="ARBA00022801"/>
    </source>
</evidence>